<keyword evidence="2" id="KW-1133">Transmembrane helix</keyword>
<evidence type="ECO:0000313" key="4">
    <source>
        <dbReference type="Proteomes" id="UP000485058"/>
    </source>
</evidence>
<feature type="region of interest" description="Disordered" evidence="1">
    <location>
        <begin position="59"/>
        <end position="96"/>
    </location>
</feature>
<evidence type="ECO:0000313" key="3">
    <source>
        <dbReference type="EMBL" id="GFH13989.1"/>
    </source>
</evidence>
<keyword evidence="2" id="KW-0812">Transmembrane</keyword>
<comment type="caution">
    <text evidence="3">The sequence shown here is derived from an EMBL/GenBank/DDBJ whole genome shotgun (WGS) entry which is preliminary data.</text>
</comment>
<proteinExistence type="predicted"/>
<evidence type="ECO:0000256" key="1">
    <source>
        <dbReference type="SAM" id="MobiDB-lite"/>
    </source>
</evidence>
<dbReference type="EMBL" id="BLLF01000674">
    <property type="protein sequence ID" value="GFH13989.1"/>
    <property type="molecule type" value="Genomic_DNA"/>
</dbReference>
<feature type="transmembrane region" description="Helical" evidence="2">
    <location>
        <begin position="26"/>
        <end position="49"/>
    </location>
</feature>
<keyword evidence="4" id="KW-1185">Reference proteome</keyword>
<feature type="region of interest" description="Disordered" evidence="1">
    <location>
        <begin position="203"/>
        <end position="233"/>
    </location>
</feature>
<gene>
    <name evidence="3" type="ORF">HaLaN_09960</name>
</gene>
<feature type="compositionally biased region" description="Basic and acidic residues" evidence="1">
    <location>
        <begin position="59"/>
        <end position="70"/>
    </location>
</feature>
<feature type="compositionally biased region" description="Low complexity" evidence="1">
    <location>
        <begin position="80"/>
        <end position="92"/>
    </location>
</feature>
<name>A0A699Z4L7_HAELA</name>
<accession>A0A699Z4L7</accession>
<protein>
    <submittedName>
        <fullName evidence="3">Uncharacterized protein</fullName>
    </submittedName>
</protein>
<evidence type="ECO:0000256" key="2">
    <source>
        <dbReference type="SAM" id="Phobius"/>
    </source>
</evidence>
<reference evidence="3 4" key="1">
    <citation type="submission" date="2020-02" db="EMBL/GenBank/DDBJ databases">
        <title>Draft genome sequence of Haematococcus lacustris strain NIES-144.</title>
        <authorList>
            <person name="Morimoto D."/>
            <person name="Nakagawa S."/>
            <person name="Yoshida T."/>
            <person name="Sawayama S."/>
        </authorList>
    </citation>
    <scope>NUCLEOTIDE SEQUENCE [LARGE SCALE GENOMIC DNA]</scope>
    <source>
        <strain evidence="3 4">NIES-144</strain>
    </source>
</reference>
<organism evidence="3 4">
    <name type="scientific">Haematococcus lacustris</name>
    <name type="common">Green alga</name>
    <name type="synonym">Haematococcus pluvialis</name>
    <dbReference type="NCBI Taxonomy" id="44745"/>
    <lineage>
        <taxon>Eukaryota</taxon>
        <taxon>Viridiplantae</taxon>
        <taxon>Chlorophyta</taxon>
        <taxon>core chlorophytes</taxon>
        <taxon>Chlorophyceae</taxon>
        <taxon>CS clade</taxon>
        <taxon>Chlamydomonadales</taxon>
        <taxon>Haematococcaceae</taxon>
        <taxon>Haematococcus</taxon>
    </lineage>
</organism>
<sequence>MERTQVLLAHGRKLSESITDNPTFKWSILAIGGVVGIIVVAGIIALFVWKCGRVSSDKVAPDQAGKDVENAKGTNFPSKPAAWATPQPAAAAESQHSGKAAAHAILQASSLSTASSLGLQRQPGQAIPGSVAAPTSCLVPAGDVQFRLGSQPPWEQYGLPPPGIMLAPSLPTSFVPFVSNPRPPGAPPYERLVLVSSRVHQPMQASATQIHSTSSTGQAHAPPTSHSPLTPNSFNMNVLQAWVQQVPMPREPTT</sequence>
<dbReference type="AlphaFoldDB" id="A0A699Z4L7"/>
<dbReference type="Proteomes" id="UP000485058">
    <property type="component" value="Unassembled WGS sequence"/>
</dbReference>
<keyword evidence="2" id="KW-0472">Membrane</keyword>